<dbReference type="InterPro" id="IPR026000">
    <property type="entry name" value="Apc5_dom"/>
</dbReference>
<dbReference type="AlphaFoldDB" id="A0A830HLL6"/>
<dbReference type="GO" id="GO:0070979">
    <property type="term" value="P:protein K11-linked ubiquitination"/>
    <property type="evidence" value="ECO:0007669"/>
    <property type="project" value="TreeGrafter"/>
</dbReference>
<evidence type="ECO:0000256" key="1">
    <source>
        <dbReference type="ARBA" id="ARBA00007450"/>
    </source>
</evidence>
<comment type="caution">
    <text evidence="9">The sequence shown here is derived from an EMBL/GenBank/DDBJ whole genome shotgun (WGS) entry which is preliminary data.</text>
</comment>
<keyword evidence="5" id="KW-0833">Ubl conjugation pathway</keyword>
<evidence type="ECO:0000256" key="6">
    <source>
        <dbReference type="ARBA" id="ARBA00023306"/>
    </source>
</evidence>
<evidence type="ECO:0000256" key="2">
    <source>
        <dbReference type="ARBA" id="ARBA00016066"/>
    </source>
</evidence>
<feature type="region of interest" description="Disordered" evidence="7">
    <location>
        <begin position="26"/>
        <end position="63"/>
    </location>
</feature>
<evidence type="ECO:0000256" key="4">
    <source>
        <dbReference type="ARBA" id="ARBA00022776"/>
    </source>
</evidence>
<dbReference type="PANTHER" id="PTHR12830:SF9">
    <property type="entry name" value="ANAPHASE-PROMOTING COMPLEX SUBUNIT 5"/>
    <property type="match status" value="1"/>
</dbReference>
<dbReference type="InterPro" id="IPR037679">
    <property type="entry name" value="Apc5"/>
</dbReference>
<evidence type="ECO:0000256" key="5">
    <source>
        <dbReference type="ARBA" id="ARBA00022786"/>
    </source>
</evidence>
<keyword evidence="4" id="KW-0498">Mitosis</keyword>
<name>A0A830HLL6_9CHLO</name>
<dbReference type="EMBL" id="BNJQ01000013">
    <property type="protein sequence ID" value="GHP06451.1"/>
    <property type="molecule type" value="Genomic_DNA"/>
</dbReference>
<gene>
    <name evidence="9" type="ORF">PPROV_000519600</name>
</gene>
<dbReference type="PANTHER" id="PTHR12830">
    <property type="entry name" value="ANAPHASE-PROMOTING COMPLEX SUBUNIT 5"/>
    <property type="match status" value="1"/>
</dbReference>
<reference evidence="9" key="1">
    <citation type="submission" date="2020-10" db="EMBL/GenBank/DDBJ databases">
        <title>Unveiling of a novel bifunctional photoreceptor, Dualchrome1, isolated from a cosmopolitan green alga.</title>
        <authorList>
            <person name="Suzuki S."/>
            <person name="Kawachi M."/>
        </authorList>
    </citation>
    <scope>NUCLEOTIDE SEQUENCE</scope>
    <source>
        <strain evidence="9">NIES 2893</strain>
    </source>
</reference>
<feature type="compositionally biased region" description="Basic and acidic residues" evidence="7">
    <location>
        <begin position="34"/>
        <end position="45"/>
    </location>
</feature>
<dbReference type="Proteomes" id="UP000660262">
    <property type="component" value="Unassembled WGS sequence"/>
</dbReference>
<dbReference type="GO" id="GO:0051301">
    <property type="term" value="P:cell division"/>
    <property type="evidence" value="ECO:0007669"/>
    <property type="project" value="UniProtKB-KW"/>
</dbReference>
<evidence type="ECO:0000256" key="3">
    <source>
        <dbReference type="ARBA" id="ARBA00022618"/>
    </source>
</evidence>
<organism evidence="9 10">
    <name type="scientific">Pycnococcus provasolii</name>
    <dbReference type="NCBI Taxonomy" id="41880"/>
    <lineage>
        <taxon>Eukaryota</taxon>
        <taxon>Viridiplantae</taxon>
        <taxon>Chlorophyta</taxon>
        <taxon>Pseudoscourfieldiophyceae</taxon>
        <taxon>Pseudoscourfieldiales</taxon>
        <taxon>Pycnococcaceae</taxon>
        <taxon>Pycnococcus</taxon>
    </lineage>
</organism>
<dbReference type="GO" id="GO:0031145">
    <property type="term" value="P:anaphase-promoting complex-dependent catabolic process"/>
    <property type="evidence" value="ECO:0007669"/>
    <property type="project" value="TreeGrafter"/>
</dbReference>
<accession>A0A830HLL6</accession>
<proteinExistence type="inferred from homology"/>
<evidence type="ECO:0000313" key="9">
    <source>
        <dbReference type="EMBL" id="GHP06451.1"/>
    </source>
</evidence>
<keyword evidence="3" id="KW-0132">Cell division</keyword>
<dbReference type="GO" id="GO:0005680">
    <property type="term" value="C:anaphase-promoting complex"/>
    <property type="evidence" value="ECO:0007669"/>
    <property type="project" value="InterPro"/>
</dbReference>
<dbReference type="GO" id="GO:0045842">
    <property type="term" value="P:positive regulation of mitotic metaphase/anaphase transition"/>
    <property type="evidence" value="ECO:0007669"/>
    <property type="project" value="TreeGrafter"/>
</dbReference>
<feature type="region of interest" description="Disordered" evidence="7">
    <location>
        <begin position="267"/>
        <end position="288"/>
    </location>
</feature>
<evidence type="ECO:0000313" key="10">
    <source>
        <dbReference type="Proteomes" id="UP000660262"/>
    </source>
</evidence>
<keyword evidence="6" id="KW-0131">Cell cycle</keyword>
<protein>
    <recommendedName>
        <fullName evidence="2">Anaphase-promoting complex subunit 5</fullName>
    </recommendedName>
</protein>
<feature type="region of interest" description="Disordered" evidence="7">
    <location>
        <begin position="610"/>
        <end position="633"/>
    </location>
</feature>
<evidence type="ECO:0000259" key="8">
    <source>
        <dbReference type="Pfam" id="PF12862"/>
    </source>
</evidence>
<dbReference type="Pfam" id="PF12862">
    <property type="entry name" value="ANAPC5"/>
    <property type="match status" value="1"/>
</dbReference>
<feature type="domain" description="Anaphase-promoting complex subunit 5" evidence="8">
    <location>
        <begin position="318"/>
        <end position="445"/>
    </location>
</feature>
<evidence type="ECO:0000256" key="7">
    <source>
        <dbReference type="SAM" id="MobiDB-lite"/>
    </source>
</evidence>
<sequence>MAEPSMEMESIAYVLLSSVALTGDYSEEDVPQEDSFRGDLSEDVRGGGSLSSSSSEEESDFGRQADVAHGVVSNDIAGGSGGAKTIVTTSAAQELAALVQAADPTVALDIARALMRIKSIDAVVDIGVLAAALVAPPQTPMTDSGADVDAVAACAARLVSQAADDLEGENANTSTTPQWAERRSAVGLALRRIAATIAAMPFGQIGTLADAMPSFAREFAQAIQPNAQAHQVKSATSGFLLNQTTTPTANSYRINAGTVPPTAWLAHAASPAPATPASPSPAKLASPAFNGASNDDAVSALALPHAPTNVQLAVALIDRSYPEALELAHAVGDAHASMHAQAMTSAAAAAAAAAVACACSAASGDAPAPWGVRAGAAASAATAAAANAAARAASTGAAAGQFPAALLSAAAVHAHFGHIRLARQALSEATRGAQQAHDDGGLCWVLLRRAKIQLDMGGTHAQEAEALLGRVALRCLTLGILEGAIEAMTALEEAHISSGGGGGGSALRLGGGATGGRAKAGPLAAPARMSISADAMDGNIPVVSEERRFRLGHDMLRRPAAEMANSDGTYGEDAANAPPAEALLRAAHSLAIPAEHAVLGVHPWAGDGGTSGASAGAAGSGGGTNAVGSSAGSGAAHVESEAIRGANGDALSSAGVSEAAAAVASAAATMGSNPSAIAIAAANVASHVAEETAAAAYRFPSASGTAAAEAVRRSTAEIYRLRAEAYTRRDDRNMLRASVLSALLAHGEHIDAETCARMLELAGRAGAATSSPTDAFPHARGAFPHARGDELASASLLTQATSLANAQPHLRLCAALRAVSTFDHCGREDLMTAGTSSLASSLVGALGPRVGGVLALATLARCQASSSLPRHVSSGDGEVERQRRLASLSWAREALRYELRRAGGSRCAPGTWQPSREALRALSLLETFATSATTPDEAAHAWALLAEAWSRARGGIARRNEAARRWRTAQGAAAAAQPVMCN</sequence>
<comment type="similarity">
    <text evidence="1">Belongs to the APC5 family.</text>
</comment>
<keyword evidence="10" id="KW-1185">Reference proteome</keyword>